<gene>
    <name evidence="2" type="ORF">CANARDRAFT_21384</name>
</gene>
<organism evidence="2 3">
    <name type="scientific">[Candida] arabinofermentans NRRL YB-2248</name>
    <dbReference type="NCBI Taxonomy" id="983967"/>
    <lineage>
        <taxon>Eukaryota</taxon>
        <taxon>Fungi</taxon>
        <taxon>Dikarya</taxon>
        <taxon>Ascomycota</taxon>
        <taxon>Saccharomycotina</taxon>
        <taxon>Pichiomycetes</taxon>
        <taxon>Pichiales</taxon>
        <taxon>Pichiaceae</taxon>
        <taxon>Ogataea</taxon>
        <taxon>Ogataea/Candida clade</taxon>
    </lineage>
</organism>
<evidence type="ECO:0000313" key="3">
    <source>
        <dbReference type="Proteomes" id="UP000094801"/>
    </source>
</evidence>
<dbReference type="OrthoDB" id="3997774at2759"/>
<name>A0A1E4T6S0_9ASCO</name>
<keyword evidence="3" id="KW-1185">Reference proteome</keyword>
<dbReference type="EMBL" id="KV453848">
    <property type="protein sequence ID" value="ODV87432.1"/>
    <property type="molecule type" value="Genomic_DNA"/>
</dbReference>
<reference evidence="3" key="1">
    <citation type="submission" date="2016-04" db="EMBL/GenBank/DDBJ databases">
        <title>Comparative genomics of biotechnologically important yeasts.</title>
        <authorList>
            <consortium name="DOE Joint Genome Institute"/>
            <person name="Riley R."/>
            <person name="Haridas S."/>
            <person name="Wolfe K.H."/>
            <person name="Lopes M.R."/>
            <person name="Hittinger C.T."/>
            <person name="Goker M."/>
            <person name="Salamov A."/>
            <person name="Wisecaver J."/>
            <person name="Long T.M."/>
            <person name="Aerts A.L."/>
            <person name="Barry K."/>
            <person name="Choi C."/>
            <person name="Clum A."/>
            <person name="Coughlan A.Y."/>
            <person name="Deshpande S."/>
            <person name="Douglass A.P."/>
            <person name="Hanson S.J."/>
            <person name="Klenk H.-P."/>
            <person name="Labutti K."/>
            <person name="Lapidus A."/>
            <person name="Lindquist E."/>
            <person name="Lipzen A."/>
            <person name="Meier-Kolthoff J.P."/>
            <person name="Ohm R.A."/>
            <person name="Otillar R.P."/>
            <person name="Pangilinan J."/>
            <person name="Peng Y."/>
            <person name="Rokas A."/>
            <person name="Rosa C.A."/>
            <person name="Scheuner C."/>
            <person name="Sibirny A.A."/>
            <person name="Slot J.C."/>
            <person name="Stielow J.B."/>
            <person name="Sun H."/>
            <person name="Kurtzman C.P."/>
            <person name="Blackwell M."/>
            <person name="Grigoriev I.V."/>
            <person name="Jeffries T.W."/>
        </authorList>
    </citation>
    <scope>NUCLEOTIDE SEQUENCE [LARGE SCALE GENOMIC DNA]</scope>
    <source>
        <strain evidence="3">NRRL YB-2248</strain>
    </source>
</reference>
<dbReference type="AlphaFoldDB" id="A0A1E4T6S0"/>
<sequence>MSNFSGDSPTDSRSNKTDTSDSVGSNNTAGLLRTPTFKPVTFPQPETPSRCSTADDSEVSVVSLNSPPLTPPRRIIKRLTPIGQYSPKKRSDSIDEDLATHERRRLQLLSDKISKASSHSSIIIDKLNSSRKSREMKKLQLERKYIRAVKNKNEYIEQKRNIASATIKSIVSSHSSLSYISTSTESQLLSALSEGQSSHHEQTKTSGKSFECEISSSLTPLQNMQKMEIFNDLSETIKTMDVKTVYKFIHSERITDCFAELFRELNPDFVDPSVAARCFLYGLALLVERDKFDRFKKKTSYMFQIGKYPPAFFRKHFSDLPTLRRYHMNDNYYEFVVKMICNSAYEVWDILQRYVSNGGSKSEKVLFVDIFESEFYPRFQVFKYNHWFRSLILLISGSSSLNFHLSFLKSIQSITSENDPLAKEYKDMVERNELYIESNKTHFDRMKKSANGFNMKLIEKQETLLYLAHKSNVLSGSLTDDNPLISVGSTRASSEVSKLSRSEIKKYHALVPPSFSIENWRKVLFMVVIEYRKHQQQNPTTVPLVLRSGKRPRFLSTIGGSSNSPKMGKMEGFSSYIETIYQADIEQIRAWLGLKTYDEGCIEAIERLSYLDTVDEMMVDIVQMVERCLYAMYIVMQDEQDKVNLVFPDSRADRADHTQVISLLSDSVFVLCQLQKGELSIKKYFKLTLELLRTEIPDYLKPEAEQLLLKIDTIDKYFAQKFVELIKDCMIFGVNGCITSCLKAIGANVIEIERDLFNGGDTSCDIPLNLRHPNLFRAMMAQKAIIPTRLDSPVLQYEYFNKLFINFVCSANGMKRFEMPEHLENFSIQVMEISNAVKATITLQSLSVILVSYLKGEDVKIHQGVENTSFQGKKCHQLIDFRKLLVELDGFLMNYFDNGSTAKLGIFFKHEVFKILINNAKSKLLDCGLSVADTSSIIEWNFDSKYINGLIDQIEKVNIGSSNINSLRTIYSTAVSDIILANMLNRGIIPNINSDLDGYTFSPVSTSDFDSEKVLNLKKSLKVSYDKFYKSDLIISKLQQLVEDYYNVFNLCFEIYIDNLVPDMKEFGMMVTILGGGVELS</sequence>
<feature type="region of interest" description="Disordered" evidence="1">
    <location>
        <begin position="1"/>
        <end position="97"/>
    </location>
</feature>
<accession>A0A1E4T6S0</accession>
<proteinExistence type="predicted"/>
<feature type="compositionally biased region" description="Polar residues" evidence="1">
    <location>
        <begin position="20"/>
        <end position="29"/>
    </location>
</feature>
<feature type="compositionally biased region" description="Polar residues" evidence="1">
    <location>
        <begin position="1"/>
        <end position="12"/>
    </location>
</feature>
<evidence type="ECO:0000256" key="1">
    <source>
        <dbReference type="SAM" id="MobiDB-lite"/>
    </source>
</evidence>
<feature type="compositionally biased region" description="Polar residues" evidence="1">
    <location>
        <begin position="47"/>
        <end position="67"/>
    </location>
</feature>
<dbReference type="Proteomes" id="UP000094801">
    <property type="component" value="Unassembled WGS sequence"/>
</dbReference>
<evidence type="ECO:0000313" key="2">
    <source>
        <dbReference type="EMBL" id="ODV87432.1"/>
    </source>
</evidence>
<protein>
    <submittedName>
        <fullName evidence="2">Uncharacterized protein</fullName>
    </submittedName>
</protein>